<evidence type="ECO:0000259" key="4">
    <source>
        <dbReference type="Pfam" id="PF14402"/>
    </source>
</evidence>
<reference evidence="5 6" key="1">
    <citation type="submission" date="2013-09" db="EMBL/GenBank/DDBJ databases">
        <title>Genome sequencing of Arenimonas metalli.</title>
        <authorList>
            <person name="Chen F."/>
            <person name="Wang G."/>
        </authorList>
    </citation>
    <scope>NUCLEOTIDE SEQUENCE [LARGE SCALE GENOMIC DNA]</scope>
    <source>
        <strain evidence="5 6">CF5-1</strain>
    </source>
</reference>
<dbReference type="EMBL" id="AVCK01000044">
    <property type="protein sequence ID" value="KFN42761.1"/>
    <property type="molecule type" value="Genomic_DNA"/>
</dbReference>
<evidence type="ECO:0000256" key="1">
    <source>
        <dbReference type="SAM" id="MobiDB-lite"/>
    </source>
</evidence>
<feature type="transmembrane region" description="Helical" evidence="2">
    <location>
        <begin position="319"/>
        <end position="337"/>
    </location>
</feature>
<feature type="domain" description="Inactive transglutaminase fused to 7 transmembrane helices" evidence="3">
    <location>
        <begin position="23"/>
        <end position="184"/>
    </location>
</feature>
<dbReference type="InterPro" id="IPR025840">
    <property type="entry name" value="7TM_transglut"/>
</dbReference>
<keyword evidence="6" id="KW-1185">Reference proteome</keyword>
<feature type="transmembrane region" description="Helical" evidence="2">
    <location>
        <begin position="6"/>
        <end position="23"/>
    </location>
</feature>
<dbReference type="InterPro" id="IPR025838">
    <property type="entry name" value="Transglut_i_TM"/>
</dbReference>
<evidence type="ECO:0008006" key="7">
    <source>
        <dbReference type="Google" id="ProtNLM"/>
    </source>
</evidence>
<dbReference type="eggNOG" id="COG1305">
    <property type="taxonomic scope" value="Bacteria"/>
</dbReference>
<feature type="region of interest" description="Disordered" evidence="1">
    <location>
        <begin position="512"/>
        <end position="533"/>
    </location>
</feature>
<dbReference type="RefSeq" id="WP_052575420.1">
    <property type="nucleotide sequence ID" value="NZ_AVCK01000044.1"/>
</dbReference>
<feature type="transmembrane region" description="Helical" evidence="2">
    <location>
        <begin position="387"/>
        <end position="408"/>
    </location>
</feature>
<evidence type="ECO:0000313" key="5">
    <source>
        <dbReference type="EMBL" id="KFN42761.1"/>
    </source>
</evidence>
<evidence type="ECO:0000256" key="2">
    <source>
        <dbReference type="SAM" id="Phobius"/>
    </source>
</evidence>
<feature type="transmembrane region" description="Helical" evidence="2">
    <location>
        <begin position="357"/>
        <end position="380"/>
    </location>
</feature>
<dbReference type="Proteomes" id="UP000029393">
    <property type="component" value="Unassembled WGS sequence"/>
</dbReference>
<dbReference type="PROSITE" id="PS51257">
    <property type="entry name" value="PROKAR_LIPOPROTEIN"/>
    <property type="match status" value="1"/>
</dbReference>
<dbReference type="AlphaFoldDB" id="A0A091ATU5"/>
<name>A0A091ATU5_9GAMM</name>
<keyword evidence="2" id="KW-1133">Transmembrane helix</keyword>
<feature type="transmembrane region" description="Helical" evidence="2">
    <location>
        <begin position="414"/>
        <end position="432"/>
    </location>
</feature>
<keyword evidence="2" id="KW-0472">Membrane</keyword>
<feature type="transmembrane region" description="Helical" evidence="2">
    <location>
        <begin position="476"/>
        <end position="496"/>
    </location>
</feature>
<keyword evidence="2" id="KW-0812">Transmembrane</keyword>
<proteinExistence type="predicted"/>
<evidence type="ECO:0000259" key="3">
    <source>
        <dbReference type="Pfam" id="PF14400"/>
    </source>
</evidence>
<dbReference type="Pfam" id="PF14400">
    <property type="entry name" value="Transglut_i_TM"/>
    <property type="match status" value="1"/>
</dbReference>
<comment type="caution">
    <text evidence="5">The sequence shown here is derived from an EMBL/GenBank/DDBJ whole genome shotgun (WGS) entry which is preliminary data.</text>
</comment>
<feature type="domain" description="7 transmembrane helices usually fused to an inactive transglutaminase" evidence="4">
    <location>
        <begin position="264"/>
        <end position="508"/>
    </location>
</feature>
<feature type="compositionally biased region" description="Low complexity" evidence="1">
    <location>
        <begin position="522"/>
        <end position="533"/>
    </location>
</feature>
<dbReference type="Pfam" id="PF14402">
    <property type="entry name" value="7TM_transglut"/>
    <property type="match status" value="1"/>
</dbReference>
<feature type="transmembrane region" description="Helical" evidence="2">
    <location>
        <begin position="452"/>
        <end position="470"/>
    </location>
</feature>
<accession>A0A091ATU5</accession>
<dbReference type="PATRIC" id="fig|1384056.3.peg.2238"/>
<organism evidence="5 6">
    <name type="scientific">Arenimonas metalli CF5-1</name>
    <dbReference type="NCBI Taxonomy" id="1384056"/>
    <lineage>
        <taxon>Bacteria</taxon>
        <taxon>Pseudomonadati</taxon>
        <taxon>Pseudomonadota</taxon>
        <taxon>Gammaproteobacteria</taxon>
        <taxon>Lysobacterales</taxon>
        <taxon>Lysobacteraceae</taxon>
        <taxon>Arenimonas</taxon>
    </lineage>
</organism>
<sequence length="533" mass="59460">MSKRHLYLLAFSIIAIACAAMYYKWSVLKFPLQPDAQVQVWTVQAHVEYQPRAAANAVTLQIPSYTPGFAVLDERFIARGYSKLESSSPEGREVQWANRRVVGEQDLYYRATIVRSQEQEQALLDFDPVIPSPPELEEPYVTAADSLLLQVREGSINNVTYARELLRRLGEATPSEEVALLSERYGADESDRAYFAVQLLARRSIPARVIHGLQLTDEPREGEGRLQPWLMVHDGLAWTIIDPRTFAEGLPSDLFLWSSSDRRVLQMESEAAASLMFSVSRNLADAMAIAERRLEVQDANLVRYSLLSLPLQAQETYRVLLMVPIGAFIMLLLRNLVGVKTYGTFMPVLIALAFRETALVAGVTLFVLVVGFGLLVRFYLERLRLLLVPRLTAILILVVLLMAAVSVLSNRLGLEVGLSVALFPMVIMAMTIERMSVAWDERGAGTAIREGVGTLIVAALAYLVMSWRPLEHLVFVYPETLLVLFAFALLLGRYSGYRLNELFRFRALARDPDPITPPPSPADATDTASSGKA</sequence>
<dbReference type="OrthoDB" id="253840at2"/>
<evidence type="ECO:0000313" key="6">
    <source>
        <dbReference type="Proteomes" id="UP000029393"/>
    </source>
</evidence>
<gene>
    <name evidence="5" type="ORF">N787_03655</name>
</gene>
<dbReference type="STRING" id="1384056.N787_03655"/>
<protein>
    <recommendedName>
        <fullName evidence="7">Inactive transglutaminase fused to 7 transmembrane helices</fullName>
    </recommendedName>
</protein>